<dbReference type="EMBL" id="OZ035831">
    <property type="protein sequence ID" value="CAL1616067.1"/>
    <property type="molecule type" value="Genomic_DNA"/>
</dbReference>
<feature type="compositionally biased region" description="Pro residues" evidence="1">
    <location>
        <begin position="64"/>
        <end position="77"/>
    </location>
</feature>
<protein>
    <submittedName>
        <fullName evidence="2">Uncharacterized protein</fullName>
    </submittedName>
</protein>
<keyword evidence="3" id="KW-1185">Reference proteome</keyword>
<feature type="compositionally biased region" description="Low complexity" evidence="1">
    <location>
        <begin position="41"/>
        <end position="56"/>
    </location>
</feature>
<dbReference type="Proteomes" id="UP001497482">
    <property type="component" value="Chromosome 9"/>
</dbReference>
<reference evidence="2 3" key="1">
    <citation type="submission" date="2024-04" db="EMBL/GenBank/DDBJ databases">
        <authorList>
            <person name="Waldvogel A.-M."/>
            <person name="Schoenle A."/>
        </authorList>
    </citation>
    <scope>NUCLEOTIDE SEQUENCE [LARGE SCALE GENOMIC DNA]</scope>
</reference>
<gene>
    <name evidence="2" type="ORF">KC01_LOCUS41901</name>
</gene>
<evidence type="ECO:0000256" key="1">
    <source>
        <dbReference type="SAM" id="MobiDB-lite"/>
    </source>
</evidence>
<organism evidence="2 3">
    <name type="scientific">Knipowitschia caucasica</name>
    <name type="common">Caucasian dwarf goby</name>
    <name type="synonym">Pomatoschistus caucasicus</name>
    <dbReference type="NCBI Taxonomy" id="637954"/>
    <lineage>
        <taxon>Eukaryota</taxon>
        <taxon>Metazoa</taxon>
        <taxon>Chordata</taxon>
        <taxon>Craniata</taxon>
        <taxon>Vertebrata</taxon>
        <taxon>Euteleostomi</taxon>
        <taxon>Actinopterygii</taxon>
        <taxon>Neopterygii</taxon>
        <taxon>Teleostei</taxon>
        <taxon>Neoteleostei</taxon>
        <taxon>Acanthomorphata</taxon>
        <taxon>Gobiaria</taxon>
        <taxon>Gobiiformes</taxon>
        <taxon>Gobioidei</taxon>
        <taxon>Gobiidae</taxon>
        <taxon>Gobiinae</taxon>
        <taxon>Knipowitschia</taxon>
    </lineage>
</organism>
<evidence type="ECO:0000313" key="3">
    <source>
        <dbReference type="Proteomes" id="UP001497482"/>
    </source>
</evidence>
<proteinExistence type="predicted"/>
<feature type="region of interest" description="Disordered" evidence="1">
    <location>
        <begin position="41"/>
        <end position="86"/>
    </location>
</feature>
<accession>A0AAV2MS20</accession>
<dbReference type="AlphaFoldDB" id="A0AAV2MS20"/>
<evidence type="ECO:0000313" key="2">
    <source>
        <dbReference type="EMBL" id="CAL1616067.1"/>
    </source>
</evidence>
<sequence length="86" mass="9380">MVGLTLGPIQFSAQGTTRRGCHVERWIFRCYPGLVRHLSNLPSSPSTSSPGSGFEGPNHHYRMPPCPTTVIPPPSQPPLQHLPLTP</sequence>
<name>A0AAV2MS20_KNICA</name>